<sequence length="109" mass="12660">HKHQYKHACPPSSPCLHPRQRPHRRRSSHRIRHTPPLLPARRQERIAVQAAKWGPRWEKNLSHIAPRMEKGAARIEPRMQKGVKVVEPPMKRAAFAIDRNIKSVLNASK</sequence>
<feature type="compositionally biased region" description="Basic residues" evidence="1">
    <location>
        <begin position="18"/>
        <end position="33"/>
    </location>
</feature>
<protein>
    <submittedName>
        <fullName evidence="2">Uncharacterized protein</fullName>
    </submittedName>
</protein>
<gene>
    <name evidence="2" type="ORF">LARI1_G009597</name>
</gene>
<dbReference type="Proteomes" id="UP000469559">
    <property type="component" value="Unassembled WGS sequence"/>
</dbReference>
<evidence type="ECO:0000313" key="2">
    <source>
        <dbReference type="EMBL" id="TVY12706.1"/>
    </source>
</evidence>
<dbReference type="EMBL" id="QGMF01001376">
    <property type="protein sequence ID" value="TVY12706.1"/>
    <property type="molecule type" value="Genomic_DNA"/>
</dbReference>
<dbReference type="OrthoDB" id="5194807at2759"/>
<accession>A0A8T9AZV6</accession>
<evidence type="ECO:0000313" key="3">
    <source>
        <dbReference type="Proteomes" id="UP000469559"/>
    </source>
</evidence>
<feature type="region of interest" description="Disordered" evidence="1">
    <location>
        <begin position="1"/>
        <end position="39"/>
    </location>
</feature>
<evidence type="ECO:0000256" key="1">
    <source>
        <dbReference type="SAM" id="MobiDB-lite"/>
    </source>
</evidence>
<feature type="non-terminal residue" evidence="2">
    <location>
        <position position="109"/>
    </location>
</feature>
<proteinExistence type="predicted"/>
<comment type="caution">
    <text evidence="2">The sequence shown here is derived from an EMBL/GenBank/DDBJ whole genome shotgun (WGS) entry which is preliminary data.</text>
</comment>
<dbReference type="AlphaFoldDB" id="A0A8T9AZV6"/>
<reference evidence="2 3" key="1">
    <citation type="submission" date="2018-05" db="EMBL/GenBank/DDBJ databases">
        <title>Whole genome sequencing for identification of molecular markers to develop diagnostic detection tools for the regulated plant pathogen Lachnellula willkommii.</title>
        <authorList>
            <person name="Giroux E."/>
            <person name="Bilodeau G."/>
        </authorList>
    </citation>
    <scope>NUCLEOTIDE SEQUENCE [LARGE SCALE GENOMIC DNA]</scope>
    <source>
        <strain evidence="2 3">CBS 203.66</strain>
    </source>
</reference>
<keyword evidence="3" id="KW-1185">Reference proteome</keyword>
<name>A0A8T9AZV6_9HELO</name>
<organism evidence="2 3">
    <name type="scientific">Lachnellula arida</name>
    <dbReference type="NCBI Taxonomy" id="1316785"/>
    <lineage>
        <taxon>Eukaryota</taxon>
        <taxon>Fungi</taxon>
        <taxon>Dikarya</taxon>
        <taxon>Ascomycota</taxon>
        <taxon>Pezizomycotina</taxon>
        <taxon>Leotiomycetes</taxon>
        <taxon>Helotiales</taxon>
        <taxon>Lachnaceae</taxon>
        <taxon>Lachnellula</taxon>
    </lineage>
</organism>